<dbReference type="PANTHER" id="PTHR43029:SF10">
    <property type="entry name" value="AMMONIUM TRANSPORTER MEP2"/>
    <property type="match status" value="1"/>
</dbReference>
<keyword evidence="13" id="KW-1185">Reference proteome</keyword>
<organism evidence="12 13">
    <name type="scientific">Knoellia sinensis KCTC 19936</name>
    <dbReference type="NCBI Taxonomy" id="1385520"/>
    <lineage>
        <taxon>Bacteria</taxon>
        <taxon>Bacillati</taxon>
        <taxon>Actinomycetota</taxon>
        <taxon>Actinomycetes</taxon>
        <taxon>Micrococcales</taxon>
        <taxon>Intrasporangiaceae</taxon>
        <taxon>Knoellia</taxon>
    </lineage>
</organism>
<comment type="subcellular location">
    <subcellularLocation>
        <location evidence="9">Cell membrane</location>
        <topology evidence="9">Multi-pass membrane protein</topology>
    </subcellularLocation>
    <subcellularLocation>
        <location evidence="1">Membrane</location>
        <topology evidence="1">Multi-pass membrane protein</topology>
    </subcellularLocation>
</comment>
<dbReference type="Gene3D" id="1.10.3430.10">
    <property type="entry name" value="Ammonium transporter AmtB like domains"/>
    <property type="match status" value="1"/>
</dbReference>
<evidence type="ECO:0000313" key="13">
    <source>
        <dbReference type="Proteomes" id="UP000030002"/>
    </source>
</evidence>
<feature type="transmembrane region" description="Helical" evidence="9">
    <location>
        <begin position="393"/>
        <end position="417"/>
    </location>
</feature>
<feature type="transmembrane region" description="Helical" evidence="9">
    <location>
        <begin position="301"/>
        <end position="318"/>
    </location>
</feature>
<feature type="transmembrane region" description="Helical" evidence="9">
    <location>
        <begin position="324"/>
        <end position="347"/>
    </location>
</feature>
<evidence type="ECO:0000256" key="9">
    <source>
        <dbReference type="RuleBase" id="RU362002"/>
    </source>
</evidence>
<dbReference type="OrthoDB" id="9814202at2"/>
<feature type="region of interest" description="Disordered" evidence="10">
    <location>
        <begin position="456"/>
        <end position="478"/>
    </location>
</feature>
<dbReference type="NCBIfam" id="TIGR00836">
    <property type="entry name" value="amt"/>
    <property type="match status" value="1"/>
</dbReference>
<keyword evidence="5 9" id="KW-1133">Transmembrane helix</keyword>
<protein>
    <recommendedName>
        <fullName evidence="8 9">Ammonium transporter</fullName>
    </recommendedName>
</protein>
<dbReference type="STRING" id="1385520.N802_19040"/>
<feature type="domain" description="Ammonium transporter AmtB-like" evidence="11">
    <location>
        <begin position="20"/>
        <end position="444"/>
    </location>
</feature>
<dbReference type="EMBL" id="AVPJ01000009">
    <property type="protein sequence ID" value="KGN31864.1"/>
    <property type="molecule type" value="Genomic_DNA"/>
</dbReference>
<keyword evidence="3 9" id="KW-0813">Transport</keyword>
<feature type="transmembrane region" description="Helical" evidence="9">
    <location>
        <begin position="155"/>
        <end position="176"/>
    </location>
</feature>
<dbReference type="InterPro" id="IPR001905">
    <property type="entry name" value="Ammonium_transpt"/>
</dbReference>
<keyword evidence="6 9" id="KW-0472">Membrane</keyword>
<dbReference type="PROSITE" id="PS01219">
    <property type="entry name" value="AMMONIUM_TRANSP"/>
    <property type="match status" value="1"/>
</dbReference>
<evidence type="ECO:0000256" key="10">
    <source>
        <dbReference type="SAM" id="MobiDB-lite"/>
    </source>
</evidence>
<dbReference type="GO" id="GO:0008519">
    <property type="term" value="F:ammonium channel activity"/>
    <property type="evidence" value="ECO:0007669"/>
    <property type="project" value="InterPro"/>
</dbReference>
<dbReference type="GO" id="GO:0005886">
    <property type="term" value="C:plasma membrane"/>
    <property type="evidence" value="ECO:0007669"/>
    <property type="project" value="UniProtKB-SubCell"/>
</dbReference>
<dbReference type="eggNOG" id="COG0004">
    <property type="taxonomic scope" value="Bacteria"/>
</dbReference>
<dbReference type="InterPro" id="IPR029020">
    <property type="entry name" value="Ammonium/urea_transptr"/>
</dbReference>
<dbReference type="PANTHER" id="PTHR43029">
    <property type="entry name" value="AMMONIUM TRANSPORTER MEP2"/>
    <property type="match status" value="1"/>
</dbReference>
<sequence length="478" mass="48724">MSPTLLPLAAEPAIDASATAFVLICASLVLLMTPGLALFYGGMTRAKSVLNMMMMSFGAMGVVGVVYVLWGYSMSFGGSNIGGIIGNPFENFGLKGVVGDAEGATLDANGTAIIDVFGADVWIPEILFVGFQLTFAIITVALISGAIADRAKFSTWLVFAGLWVTLAYFPVAHMVWGGGLLSGSEDGIAAMLFGATDGAANVLPIDFAGGTVVHINAGIAGLVLALIVGKRLGFGKSAMRPHNVPLVMLGAGLLWFGWFGFNAGSELAADGLSALVWVNTTVATCAAILGWLVVEKLRDGHATSVGAASGVVAGLVAITPACGALSPVGSIILGLVAGALAALAVGLKFKFGYDDSLDVVGVHLVAGLWGTVGAGLLATEGGLFYGDGINQTVVQIVIALASLIFSAVVTAIIGLALKYTLGWRISDDDEVAGIDQAEHAESGYDLVSRGGRLGTTSSPALSHDARHHDELTPEGVKA</sequence>
<evidence type="ECO:0000256" key="3">
    <source>
        <dbReference type="ARBA" id="ARBA00022448"/>
    </source>
</evidence>
<evidence type="ECO:0000256" key="2">
    <source>
        <dbReference type="ARBA" id="ARBA00005887"/>
    </source>
</evidence>
<accession>A0A0A0J544</accession>
<dbReference type="Proteomes" id="UP000030002">
    <property type="component" value="Unassembled WGS sequence"/>
</dbReference>
<evidence type="ECO:0000259" key="11">
    <source>
        <dbReference type="Pfam" id="PF00909"/>
    </source>
</evidence>
<keyword evidence="7 9" id="KW-0924">Ammonia transport</keyword>
<evidence type="ECO:0000256" key="4">
    <source>
        <dbReference type="ARBA" id="ARBA00022692"/>
    </source>
</evidence>
<dbReference type="Pfam" id="PF00909">
    <property type="entry name" value="Ammonium_transp"/>
    <property type="match status" value="1"/>
</dbReference>
<evidence type="ECO:0000313" key="12">
    <source>
        <dbReference type="EMBL" id="KGN31864.1"/>
    </source>
</evidence>
<evidence type="ECO:0000256" key="6">
    <source>
        <dbReference type="ARBA" id="ARBA00023136"/>
    </source>
</evidence>
<feature type="transmembrane region" description="Helical" evidence="9">
    <location>
        <begin position="359"/>
        <end position="378"/>
    </location>
</feature>
<evidence type="ECO:0000256" key="8">
    <source>
        <dbReference type="ARBA" id="ARBA00050025"/>
    </source>
</evidence>
<feature type="transmembrane region" description="Helical" evidence="9">
    <location>
        <begin position="207"/>
        <end position="229"/>
    </location>
</feature>
<dbReference type="InterPro" id="IPR024041">
    <property type="entry name" value="NH4_transpt_AmtB-like_dom"/>
</dbReference>
<feature type="transmembrane region" description="Helical" evidence="9">
    <location>
        <begin position="126"/>
        <end position="148"/>
    </location>
</feature>
<proteinExistence type="inferred from homology"/>
<gene>
    <name evidence="12" type="ORF">N802_19040</name>
</gene>
<feature type="compositionally biased region" description="Basic and acidic residues" evidence="10">
    <location>
        <begin position="463"/>
        <end position="478"/>
    </location>
</feature>
<reference evidence="12 13" key="1">
    <citation type="submission" date="2013-08" db="EMBL/GenBank/DDBJ databases">
        <title>The genome sequence of Knoellia sinensis.</title>
        <authorList>
            <person name="Zhu W."/>
            <person name="Wang G."/>
        </authorList>
    </citation>
    <scope>NUCLEOTIDE SEQUENCE [LARGE SCALE GENOMIC DNA]</scope>
    <source>
        <strain evidence="12 13">KCTC 19936</strain>
    </source>
</reference>
<keyword evidence="4 9" id="KW-0812">Transmembrane</keyword>
<feature type="transmembrane region" description="Helical" evidence="9">
    <location>
        <begin position="241"/>
        <end position="261"/>
    </location>
</feature>
<dbReference type="AlphaFoldDB" id="A0A0A0J544"/>
<dbReference type="RefSeq" id="WP_035916689.1">
    <property type="nucleotide sequence ID" value="NZ_AVPJ01000009.1"/>
</dbReference>
<feature type="transmembrane region" description="Helical" evidence="9">
    <location>
        <begin position="273"/>
        <end position="294"/>
    </location>
</feature>
<evidence type="ECO:0000256" key="7">
    <source>
        <dbReference type="ARBA" id="ARBA00023177"/>
    </source>
</evidence>
<dbReference type="SUPFAM" id="SSF111352">
    <property type="entry name" value="Ammonium transporter"/>
    <property type="match status" value="1"/>
</dbReference>
<name>A0A0A0J544_9MICO</name>
<comment type="caution">
    <text evidence="12">The sequence shown here is derived from an EMBL/GenBank/DDBJ whole genome shotgun (WGS) entry which is preliminary data.</text>
</comment>
<comment type="similarity">
    <text evidence="2 9">Belongs to the ammonia transporter channel (TC 1.A.11.2) family.</text>
</comment>
<evidence type="ECO:0000256" key="5">
    <source>
        <dbReference type="ARBA" id="ARBA00022989"/>
    </source>
</evidence>
<evidence type="ECO:0000256" key="1">
    <source>
        <dbReference type="ARBA" id="ARBA00004141"/>
    </source>
</evidence>
<feature type="transmembrane region" description="Helical" evidence="9">
    <location>
        <begin position="52"/>
        <end position="70"/>
    </location>
</feature>
<dbReference type="InterPro" id="IPR018047">
    <property type="entry name" value="Ammonium_transpt_CS"/>
</dbReference>
<feature type="transmembrane region" description="Helical" evidence="9">
    <location>
        <begin position="20"/>
        <end position="40"/>
    </location>
</feature>